<reference evidence="2 3" key="1">
    <citation type="submission" date="2018-10" db="EMBL/GenBank/DDBJ databases">
        <title>Isolation, diversity and antifungal activity of actinobacteria from wheat.</title>
        <authorList>
            <person name="Han C."/>
        </authorList>
    </citation>
    <scope>NUCLEOTIDE SEQUENCE [LARGE SCALE GENOMIC DNA]</scope>
    <source>
        <strain evidence="2 3">NEAU-YY56</strain>
    </source>
</reference>
<dbReference type="SUPFAM" id="SSF55729">
    <property type="entry name" value="Acyl-CoA N-acyltransferases (Nat)"/>
    <property type="match status" value="1"/>
</dbReference>
<evidence type="ECO:0000313" key="3">
    <source>
        <dbReference type="Proteomes" id="UP000269289"/>
    </source>
</evidence>
<sequence>MIWAVATACRARGRGHGRQAVDYAIESCRLTTEQYGLDCGVFTRIDPRNDPSRKLFRSKGFEHLDVFHGLELWARDL</sequence>
<dbReference type="InterPro" id="IPR000182">
    <property type="entry name" value="GNAT_dom"/>
</dbReference>
<dbReference type="EMBL" id="RFFI01000023">
    <property type="protein sequence ID" value="RMI13033.1"/>
    <property type="molecule type" value="Genomic_DNA"/>
</dbReference>
<dbReference type="GO" id="GO:0016747">
    <property type="term" value="F:acyltransferase activity, transferring groups other than amino-acyl groups"/>
    <property type="evidence" value="ECO:0007669"/>
    <property type="project" value="InterPro"/>
</dbReference>
<dbReference type="InterPro" id="IPR016181">
    <property type="entry name" value="Acyl_CoA_acyltransferase"/>
</dbReference>
<accession>A0A3M2JN62</accession>
<evidence type="ECO:0000259" key="1">
    <source>
        <dbReference type="PROSITE" id="PS51186"/>
    </source>
</evidence>
<dbReference type="PROSITE" id="PS51186">
    <property type="entry name" value="GNAT"/>
    <property type="match status" value="1"/>
</dbReference>
<keyword evidence="3" id="KW-1185">Reference proteome</keyword>
<name>A0A3M2JN62_9CELL</name>
<dbReference type="AlphaFoldDB" id="A0A3M2JN62"/>
<comment type="caution">
    <text evidence="2">The sequence shown here is derived from an EMBL/GenBank/DDBJ whole genome shotgun (WGS) entry which is preliminary data.</text>
</comment>
<organism evidence="2 3">
    <name type="scientific">Cellulomonas triticagri</name>
    <dbReference type="NCBI Taxonomy" id="2483352"/>
    <lineage>
        <taxon>Bacteria</taxon>
        <taxon>Bacillati</taxon>
        <taxon>Actinomycetota</taxon>
        <taxon>Actinomycetes</taxon>
        <taxon>Micrococcales</taxon>
        <taxon>Cellulomonadaceae</taxon>
        <taxon>Cellulomonas</taxon>
    </lineage>
</organism>
<dbReference type="Gene3D" id="3.40.630.30">
    <property type="match status" value="1"/>
</dbReference>
<feature type="domain" description="N-acetyltransferase" evidence="1">
    <location>
        <begin position="1"/>
        <end position="77"/>
    </location>
</feature>
<evidence type="ECO:0000313" key="2">
    <source>
        <dbReference type="EMBL" id="RMI13033.1"/>
    </source>
</evidence>
<dbReference type="Pfam" id="PF00583">
    <property type="entry name" value="Acetyltransf_1"/>
    <property type="match status" value="1"/>
</dbReference>
<protein>
    <recommendedName>
        <fullName evidence="1">N-acetyltransferase domain-containing protein</fullName>
    </recommendedName>
</protein>
<proteinExistence type="predicted"/>
<dbReference type="Proteomes" id="UP000269289">
    <property type="component" value="Unassembled WGS sequence"/>
</dbReference>
<gene>
    <name evidence="2" type="ORF">EBM89_05990</name>
</gene>